<organism evidence="1">
    <name type="scientific">Candidatus Kentrum sp. MB</name>
    <dbReference type="NCBI Taxonomy" id="2138164"/>
    <lineage>
        <taxon>Bacteria</taxon>
        <taxon>Pseudomonadati</taxon>
        <taxon>Pseudomonadota</taxon>
        <taxon>Gammaproteobacteria</taxon>
        <taxon>Candidatus Kentrum</taxon>
    </lineage>
</organism>
<sequence length="831" mass="94343">MTISSEQQQIATLKRAWETAYPQSAAGGRLALSGFHYQFLSALLSSIKAWRQKRTERDTDDGPRVFAETLSDLVETEGDAIIVTQLKRSLARGDKVKGALRDLWSVHITAIKATHDLLPKLQYRIQTARGDPEMAKAAIERWKPAPSDTDADIETGELARFLGKVQAEILNDPENELLTLLANHPFRDRYPLARIRSWLGRLIAAADGGPEGYENAATEIWNDLQNLGKPEQQYPSGIYFWNTTDRPPDTVTEGQVLFGQRPRAHQLKEGFFAPREPLYTKLVESVENWALGDEEEPDPTIRLRLFWIGGRSGCGKSVALLHVLGGLHERGFAPFLFLGNRPELLPDAVRWCRNIQGLERQPLIALDDPYAPNAQENDALWDSALVELEDLRQQGNGEVLPLLVCCGPTEQAEQLQENNEEHLWLEIFELPREEPNEIRVLRGWYRARTGKEPPALEQDADVLLVQLFFEWHTGKPIPEFAKRLRERIRTNDDDKNTLGNLLSRVFSLNRLYAGYPKAAMDVRLDTGLRWLWDLLREENHIAEYDDADRQGVWISHPHLANAIFDAWYPPTKKHHHERAEHLKAALLDALAYGETPSEKTAPLWSLSRALAPNDRHPSEEGDRQKIDRISQRIDPEQTRQLLREIHAARAHGGHETMPISEFPVWIQLMAQVLALQLSPDPIDAAIRRIGDADPEEQGLRLTCHKLLQYRERFDKSRQACIVEAIIDLLRRIPEWREWAPVALDALWLRTGQTEIARLVADWIPKHVAPIRAGSLLLRALRIAPNDEALLGAAKALLTNAPASFDWGYRPAIAGAREHITRRHTGLNQTQS</sequence>
<gene>
    <name evidence="1" type="ORF">BECKMB1821G_GA0114241_101066</name>
</gene>
<dbReference type="AlphaFoldDB" id="A0A450X6P2"/>
<reference evidence="1" key="1">
    <citation type="submission" date="2019-02" db="EMBL/GenBank/DDBJ databases">
        <authorList>
            <person name="Gruber-Vodicka R. H."/>
            <person name="Seah K. B. B."/>
        </authorList>
    </citation>
    <scope>NUCLEOTIDE SEQUENCE</scope>
    <source>
        <strain evidence="1">BECK_BZ197</strain>
    </source>
</reference>
<evidence type="ECO:0000313" key="1">
    <source>
        <dbReference type="EMBL" id="VFK24969.1"/>
    </source>
</evidence>
<protein>
    <submittedName>
        <fullName evidence="1">Uncharacterized protein</fullName>
    </submittedName>
</protein>
<proteinExistence type="predicted"/>
<accession>A0A450X6P2</accession>
<name>A0A450X6P2_9GAMM</name>
<dbReference type="EMBL" id="CAADFO010000010">
    <property type="protein sequence ID" value="VFK24969.1"/>
    <property type="molecule type" value="Genomic_DNA"/>
</dbReference>